<dbReference type="InterPro" id="IPR036389">
    <property type="entry name" value="RNase_III_sf"/>
</dbReference>
<dbReference type="AlphaFoldDB" id="A0A6S6YNM2"/>
<comment type="function">
    <text evidence="15 16">Digests double-stranded RNA. Involved in the processing of primary rRNA transcript to yield the immediate precursors to the large and small rRNAs (23S and 16S). Processes some mRNAs, and tRNAs when they are encoded in the rRNA operon. Processes pre-crRNA and tracrRNA of type II CRISPR loci if present in the organism.</text>
</comment>
<reference evidence="17 18" key="1">
    <citation type="submission" date="2020-03" db="EMBL/GenBank/DDBJ databases">
        <authorList>
            <consortium name="Genoscope - CEA"/>
            <person name="William W."/>
        </authorList>
    </citation>
    <scope>NUCLEOTIDE SEQUENCE [LARGE SCALE GENOMIC DNA]</scope>
    <source>
        <strain evidence="18">DSM 16959</strain>
    </source>
</reference>
<dbReference type="EC" id="3.1.26.3" evidence="16"/>
<comment type="subunit">
    <text evidence="4 16">Homodimer.</text>
</comment>
<keyword evidence="9 16" id="KW-0540">Nuclease</keyword>
<evidence type="ECO:0000256" key="2">
    <source>
        <dbReference type="ARBA" id="ARBA00004496"/>
    </source>
</evidence>
<dbReference type="Gene3D" id="1.10.1520.10">
    <property type="entry name" value="Ribonuclease III domain"/>
    <property type="match status" value="1"/>
</dbReference>
<sequence length="223" mass="24272">MKPAALQPALGYRFTRSELLVQALTHRSYGSPHNERLEFLGDSLLNCVIAALLFDAFPQLREGDLSRLRASLVRQETLAEVALCLQLGDFLRLGEGELKSGGFRRPSILADALEAIFGAIYLDSNFDGVAGVIAGLFRPLLDRVDPSDAGKDAKTALQEFLQARHLPLPRYLLRTTRGEAHAQEFEVECGIPELGIISQGSGPSRRGAEQAAARSALEMAKSK</sequence>
<feature type="active site" evidence="16">
    <location>
        <position position="42"/>
    </location>
</feature>
<evidence type="ECO:0000256" key="9">
    <source>
        <dbReference type="ARBA" id="ARBA00022722"/>
    </source>
</evidence>
<dbReference type="GO" id="GO:0042802">
    <property type="term" value="F:identical protein binding"/>
    <property type="evidence" value="ECO:0007669"/>
    <property type="project" value="UniProtKB-ARBA"/>
</dbReference>
<keyword evidence="14 16" id="KW-0694">RNA-binding</keyword>
<dbReference type="Gene3D" id="3.30.160.20">
    <property type="match status" value="1"/>
</dbReference>
<dbReference type="SUPFAM" id="SSF69065">
    <property type="entry name" value="RNase III domain-like"/>
    <property type="match status" value="1"/>
</dbReference>
<comment type="cofactor">
    <cofactor evidence="16">
        <name>Mg(2+)</name>
        <dbReference type="ChEBI" id="CHEBI:18420"/>
    </cofactor>
</comment>
<evidence type="ECO:0000256" key="14">
    <source>
        <dbReference type="ARBA" id="ARBA00022884"/>
    </source>
</evidence>
<keyword evidence="12 16" id="KW-0378">Hydrolase</keyword>
<dbReference type="EMBL" id="LR778301">
    <property type="protein sequence ID" value="CAB1369358.1"/>
    <property type="molecule type" value="Genomic_DNA"/>
</dbReference>
<feature type="binding site" evidence="16">
    <location>
        <position position="111"/>
    </location>
    <ligand>
        <name>Mg(2+)</name>
        <dbReference type="ChEBI" id="CHEBI:18420"/>
    </ligand>
</feature>
<dbReference type="Pfam" id="PF00035">
    <property type="entry name" value="dsrm"/>
    <property type="match status" value="1"/>
</dbReference>
<feature type="binding site" evidence="16">
    <location>
        <position position="114"/>
    </location>
    <ligand>
        <name>Mg(2+)</name>
        <dbReference type="ChEBI" id="CHEBI:18420"/>
    </ligand>
</feature>
<organism evidence="17 18">
    <name type="scientific">Denitratisoma oestradiolicum</name>
    <dbReference type="NCBI Taxonomy" id="311182"/>
    <lineage>
        <taxon>Bacteria</taxon>
        <taxon>Pseudomonadati</taxon>
        <taxon>Pseudomonadota</taxon>
        <taxon>Betaproteobacteria</taxon>
        <taxon>Nitrosomonadales</taxon>
        <taxon>Sterolibacteriaceae</taxon>
        <taxon>Denitratisoma</taxon>
    </lineage>
</organism>
<dbReference type="InterPro" id="IPR000999">
    <property type="entry name" value="RNase_III_dom"/>
</dbReference>
<evidence type="ECO:0000256" key="10">
    <source>
        <dbReference type="ARBA" id="ARBA00022723"/>
    </source>
</evidence>
<evidence type="ECO:0000256" key="15">
    <source>
        <dbReference type="ARBA" id="ARBA00049596"/>
    </source>
</evidence>
<dbReference type="CDD" id="cd10845">
    <property type="entry name" value="DSRM_RNAse_III_family"/>
    <property type="match status" value="1"/>
</dbReference>
<dbReference type="PROSITE" id="PS50137">
    <property type="entry name" value="DS_RBD"/>
    <property type="match status" value="1"/>
</dbReference>
<gene>
    <name evidence="16 17" type="primary">rnc</name>
    <name evidence="17" type="ORF">DENOEST_2193</name>
</gene>
<keyword evidence="11 16" id="KW-0255">Endonuclease</keyword>
<keyword evidence="18" id="KW-1185">Reference proteome</keyword>
<dbReference type="SMART" id="SM00535">
    <property type="entry name" value="RIBOc"/>
    <property type="match status" value="1"/>
</dbReference>
<comment type="subcellular location">
    <subcellularLocation>
        <location evidence="2 16">Cytoplasm</location>
    </subcellularLocation>
</comment>
<evidence type="ECO:0000256" key="7">
    <source>
        <dbReference type="ARBA" id="ARBA00022664"/>
    </source>
</evidence>
<dbReference type="InterPro" id="IPR011907">
    <property type="entry name" value="RNase_III"/>
</dbReference>
<evidence type="ECO:0000256" key="13">
    <source>
        <dbReference type="ARBA" id="ARBA00022842"/>
    </source>
</evidence>
<dbReference type="Proteomes" id="UP000515733">
    <property type="component" value="Chromosome"/>
</dbReference>
<dbReference type="GO" id="GO:0008033">
    <property type="term" value="P:tRNA processing"/>
    <property type="evidence" value="ECO:0007669"/>
    <property type="project" value="UniProtKB-KW"/>
</dbReference>
<dbReference type="SUPFAM" id="SSF54768">
    <property type="entry name" value="dsRNA-binding domain-like"/>
    <property type="match status" value="1"/>
</dbReference>
<dbReference type="CDD" id="cd00593">
    <property type="entry name" value="RIBOc"/>
    <property type="match status" value="1"/>
</dbReference>
<dbReference type="HAMAP" id="MF_00104">
    <property type="entry name" value="RNase_III"/>
    <property type="match status" value="1"/>
</dbReference>
<evidence type="ECO:0000256" key="16">
    <source>
        <dbReference type="HAMAP-Rule" id="MF_00104"/>
    </source>
</evidence>
<feature type="active site" evidence="16">
    <location>
        <position position="114"/>
    </location>
</feature>
<evidence type="ECO:0000256" key="1">
    <source>
        <dbReference type="ARBA" id="ARBA00000109"/>
    </source>
</evidence>
<keyword evidence="7 16" id="KW-0507">mRNA processing</keyword>
<evidence type="ECO:0000256" key="11">
    <source>
        <dbReference type="ARBA" id="ARBA00022759"/>
    </source>
</evidence>
<dbReference type="InterPro" id="IPR014720">
    <property type="entry name" value="dsRBD_dom"/>
</dbReference>
<dbReference type="GO" id="GO:0006364">
    <property type="term" value="P:rRNA processing"/>
    <property type="evidence" value="ECO:0007669"/>
    <property type="project" value="UniProtKB-UniRule"/>
</dbReference>
<evidence type="ECO:0000256" key="6">
    <source>
        <dbReference type="ARBA" id="ARBA00022552"/>
    </source>
</evidence>
<dbReference type="PROSITE" id="PS00517">
    <property type="entry name" value="RNASE_3_1"/>
    <property type="match status" value="1"/>
</dbReference>
<evidence type="ECO:0000313" key="18">
    <source>
        <dbReference type="Proteomes" id="UP000515733"/>
    </source>
</evidence>
<dbReference type="GO" id="GO:0046872">
    <property type="term" value="F:metal ion binding"/>
    <property type="evidence" value="ECO:0007669"/>
    <property type="project" value="UniProtKB-KW"/>
</dbReference>
<name>A0A6S6YNM2_9PROT</name>
<dbReference type="OrthoDB" id="9805026at2"/>
<keyword evidence="6 16" id="KW-0698">rRNA processing</keyword>
<protein>
    <recommendedName>
        <fullName evidence="16">Ribonuclease 3</fullName>
        <ecNumber evidence="16">3.1.26.3</ecNumber>
    </recommendedName>
    <alternativeName>
        <fullName evidence="16">Ribonuclease III</fullName>
        <shortName evidence="16">RNase III</shortName>
    </alternativeName>
</protein>
<dbReference type="PANTHER" id="PTHR14950">
    <property type="entry name" value="DICER-RELATED"/>
    <property type="match status" value="1"/>
</dbReference>
<proteinExistence type="inferred from homology"/>
<dbReference type="Pfam" id="PF14622">
    <property type="entry name" value="Ribonucleas_3_3"/>
    <property type="match status" value="1"/>
</dbReference>
<accession>A0A6S6YNM2</accession>
<dbReference type="SMART" id="SM00358">
    <property type="entry name" value="DSRM"/>
    <property type="match status" value="1"/>
</dbReference>
<dbReference type="PROSITE" id="PS50142">
    <property type="entry name" value="RNASE_3_2"/>
    <property type="match status" value="1"/>
</dbReference>
<evidence type="ECO:0000256" key="5">
    <source>
        <dbReference type="ARBA" id="ARBA00022490"/>
    </source>
</evidence>
<keyword evidence="10 16" id="KW-0479">Metal-binding</keyword>
<keyword evidence="13 16" id="KW-0460">Magnesium</keyword>
<dbReference type="GO" id="GO:0005737">
    <property type="term" value="C:cytoplasm"/>
    <property type="evidence" value="ECO:0007669"/>
    <property type="project" value="UniProtKB-SubCell"/>
</dbReference>
<evidence type="ECO:0000256" key="12">
    <source>
        <dbReference type="ARBA" id="ARBA00022801"/>
    </source>
</evidence>
<keyword evidence="5 16" id="KW-0963">Cytoplasm</keyword>
<dbReference type="GO" id="GO:0019843">
    <property type="term" value="F:rRNA binding"/>
    <property type="evidence" value="ECO:0007669"/>
    <property type="project" value="UniProtKB-KW"/>
</dbReference>
<dbReference type="PANTHER" id="PTHR14950:SF37">
    <property type="entry name" value="ENDORIBONUCLEASE DICER"/>
    <property type="match status" value="1"/>
</dbReference>
<comment type="similarity">
    <text evidence="3">Belongs to the ribonuclease III family.</text>
</comment>
<dbReference type="GO" id="GO:0006397">
    <property type="term" value="P:mRNA processing"/>
    <property type="evidence" value="ECO:0007669"/>
    <property type="project" value="UniProtKB-UniRule"/>
</dbReference>
<feature type="binding site" evidence="16">
    <location>
        <position position="38"/>
    </location>
    <ligand>
        <name>Mg(2+)</name>
        <dbReference type="ChEBI" id="CHEBI:18420"/>
    </ligand>
</feature>
<dbReference type="RefSeq" id="WP_145770901.1">
    <property type="nucleotide sequence ID" value="NZ_LR778301.1"/>
</dbReference>
<evidence type="ECO:0000256" key="8">
    <source>
        <dbReference type="ARBA" id="ARBA00022694"/>
    </source>
</evidence>
<dbReference type="NCBIfam" id="TIGR02191">
    <property type="entry name" value="RNaseIII"/>
    <property type="match status" value="1"/>
</dbReference>
<evidence type="ECO:0000256" key="4">
    <source>
        <dbReference type="ARBA" id="ARBA00011738"/>
    </source>
</evidence>
<keyword evidence="8 16" id="KW-0819">tRNA processing</keyword>
<evidence type="ECO:0000313" key="17">
    <source>
        <dbReference type="EMBL" id="CAB1369358.1"/>
    </source>
</evidence>
<dbReference type="GO" id="GO:0004525">
    <property type="term" value="F:ribonuclease III activity"/>
    <property type="evidence" value="ECO:0007669"/>
    <property type="project" value="UniProtKB-UniRule"/>
</dbReference>
<evidence type="ECO:0000256" key="3">
    <source>
        <dbReference type="ARBA" id="ARBA00010183"/>
    </source>
</evidence>
<keyword evidence="16" id="KW-0699">rRNA-binding</keyword>
<dbReference type="FunFam" id="1.10.1520.10:FF:000001">
    <property type="entry name" value="Ribonuclease 3"/>
    <property type="match status" value="1"/>
</dbReference>
<dbReference type="KEGG" id="doe:DENOEST_2193"/>
<comment type="catalytic activity">
    <reaction evidence="1 16">
        <text>Endonucleolytic cleavage to 5'-phosphomonoester.</text>
        <dbReference type="EC" id="3.1.26.3"/>
    </reaction>
</comment>
<dbReference type="FunFam" id="3.30.160.20:FF:000003">
    <property type="entry name" value="Ribonuclease 3"/>
    <property type="match status" value="1"/>
</dbReference>